<reference evidence="11" key="1">
    <citation type="journal article" date="2020" name="mSystems">
        <title>Genome- and Community-Level Interaction Insights into Carbon Utilization and Element Cycling Functions of Hydrothermarchaeota in Hydrothermal Sediment.</title>
        <authorList>
            <person name="Zhou Z."/>
            <person name="Liu Y."/>
            <person name="Xu W."/>
            <person name="Pan J."/>
            <person name="Luo Z.H."/>
            <person name="Li M."/>
        </authorList>
    </citation>
    <scope>NUCLEOTIDE SEQUENCE [LARGE SCALE GENOMIC DNA]</scope>
    <source>
        <strain evidence="11">SpSt-604</strain>
    </source>
</reference>
<dbReference type="GO" id="GO:0005886">
    <property type="term" value="C:plasma membrane"/>
    <property type="evidence" value="ECO:0007669"/>
    <property type="project" value="UniProtKB-SubCell"/>
</dbReference>
<keyword evidence="8" id="KW-1278">Translocase</keyword>
<dbReference type="Gene3D" id="3.40.50.300">
    <property type="entry name" value="P-loop containing nucleotide triphosphate hydrolases"/>
    <property type="match status" value="1"/>
</dbReference>
<dbReference type="InterPro" id="IPR003593">
    <property type="entry name" value="AAA+_ATPase"/>
</dbReference>
<keyword evidence="4" id="KW-1003">Cell membrane</keyword>
<dbReference type="GO" id="GO:0016887">
    <property type="term" value="F:ATP hydrolysis activity"/>
    <property type="evidence" value="ECO:0007669"/>
    <property type="project" value="InterPro"/>
</dbReference>
<evidence type="ECO:0000256" key="3">
    <source>
        <dbReference type="ARBA" id="ARBA00022448"/>
    </source>
</evidence>
<sequence length="319" mass="35277">MSEKLLDVQNLTIHYTTLSGPVRAAEDITISLEEGHTLGLAGESGCGKTTTGLALLKLLPSNGRILKGKVIFEGRDLLKLDEETFRKEIRWKKISMIFQGAMNALHPTKTVGDQIAEAIITHEDVERKEALERAGKLLDLVGVGKERLGRYPHELSGGMKQRSVIAMALACNPRMVIADEPTTALDVIIQAQVMKVIKELQEKLKLSMIIISHDLSLIAETSTEVAIMYAGKIVEYGNTTSVYKEPLHPYTEKLIGAFPSIIGPKRELSTIHGFPPDLINPPPGCRFHPRCPYAQEKCKKEEPSLEEKGKKHFVACHLV</sequence>
<comment type="similarity">
    <text evidence="2">Belongs to the ABC transporter superfamily.</text>
</comment>
<dbReference type="Pfam" id="PF08352">
    <property type="entry name" value="oligo_HPY"/>
    <property type="match status" value="1"/>
</dbReference>
<accession>A0A7C4VV24</accession>
<dbReference type="GO" id="GO:0005524">
    <property type="term" value="F:ATP binding"/>
    <property type="evidence" value="ECO:0007669"/>
    <property type="project" value="UniProtKB-KW"/>
</dbReference>
<dbReference type="FunFam" id="3.40.50.300:FF:000016">
    <property type="entry name" value="Oligopeptide ABC transporter ATP-binding component"/>
    <property type="match status" value="1"/>
</dbReference>
<comment type="subcellular location">
    <subcellularLocation>
        <location evidence="1">Cell membrane</location>
        <topology evidence="1">Peripheral membrane protein</topology>
    </subcellularLocation>
</comment>
<proteinExistence type="inferred from homology"/>
<evidence type="ECO:0000256" key="4">
    <source>
        <dbReference type="ARBA" id="ARBA00022475"/>
    </source>
</evidence>
<evidence type="ECO:0000256" key="7">
    <source>
        <dbReference type="ARBA" id="ARBA00022840"/>
    </source>
</evidence>
<feature type="domain" description="ABC transporter" evidence="10">
    <location>
        <begin position="8"/>
        <end position="255"/>
    </location>
</feature>
<keyword evidence="5" id="KW-0997">Cell inner membrane</keyword>
<evidence type="ECO:0000256" key="2">
    <source>
        <dbReference type="ARBA" id="ARBA00005417"/>
    </source>
</evidence>
<evidence type="ECO:0000313" key="11">
    <source>
        <dbReference type="EMBL" id="HGU41604.1"/>
    </source>
</evidence>
<name>A0A7C4VV24_FERPE</name>
<dbReference type="AlphaFoldDB" id="A0A7C4VV24"/>
<dbReference type="InterPro" id="IPR027417">
    <property type="entry name" value="P-loop_NTPase"/>
</dbReference>
<dbReference type="PANTHER" id="PTHR43297">
    <property type="entry name" value="OLIGOPEPTIDE TRANSPORT ATP-BINDING PROTEIN APPD"/>
    <property type="match status" value="1"/>
</dbReference>
<dbReference type="GO" id="GO:0015833">
    <property type="term" value="P:peptide transport"/>
    <property type="evidence" value="ECO:0007669"/>
    <property type="project" value="InterPro"/>
</dbReference>
<protein>
    <submittedName>
        <fullName evidence="11">ABC transporter ATP-binding protein</fullName>
    </submittedName>
</protein>
<gene>
    <name evidence="11" type="ORF">ENT72_01580</name>
</gene>
<evidence type="ECO:0000256" key="1">
    <source>
        <dbReference type="ARBA" id="ARBA00004202"/>
    </source>
</evidence>
<dbReference type="SMART" id="SM00382">
    <property type="entry name" value="AAA"/>
    <property type="match status" value="1"/>
</dbReference>
<evidence type="ECO:0000256" key="6">
    <source>
        <dbReference type="ARBA" id="ARBA00022741"/>
    </source>
</evidence>
<dbReference type="Pfam" id="PF00005">
    <property type="entry name" value="ABC_tran"/>
    <property type="match status" value="1"/>
</dbReference>
<dbReference type="InterPro" id="IPR013563">
    <property type="entry name" value="Oligopep_ABC_C"/>
</dbReference>
<keyword evidence="3" id="KW-0813">Transport</keyword>
<dbReference type="CDD" id="cd03257">
    <property type="entry name" value="ABC_NikE_OppD_transporters"/>
    <property type="match status" value="1"/>
</dbReference>
<keyword evidence="7 11" id="KW-0067">ATP-binding</keyword>
<dbReference type="SUPFAM" id="SSF52540">
    <property type="entry name" value="P-loop containing nucleoside triphosphate hydrolases"/>
    <property type="match status" value="1"/>
</dbReference>
<dbReference type="EMBL" id="DSZT01000050">
    <property type="protein sequence ID" value="HGU41604.1"/>
    <property type="molecule type" value="Genomic_DNA"/>
</dbReference>
<dbReference type="NCBIfam" id="TIGR01727">
    <property type="entry name" value="oligo_HPY"/>
    <property type="match status" value="1"/>
</dbReference>
<comment type="caution">
    <text evidence="11">The sequence shown here is derived from an EMBL/GenBank/DDBJ whole genome shotgun (WGS) entry which is preliminary data.</text>
</comment>
<dbReference type="InterPro" id="IPR003439">
    <property type="entry name" value="ABC_transporter-like_ATP-bd"/>
</dbReference>
<organism evidence="11">
    <name type="scientific">Fervidobacterium pennivorans</name>
    <dbReference type="NCBI Taxonomy" id="93466"/>
    <lineage>
        <taxon>Bacteria</taxon>
        <taxon>Thermotogati</taxon>
        <taxon>Thermotogota</taxon>
        <taxon>Thermotogae</taxon>
        <taxon>Thermotogales</taxon>
        <taxon>Fervidobacteriaceae</taxon>
        <taxon>Fervidobacterium</taxon>
    </lineage>
</organism>
<dbReference type="PROSITE" id="PS50893">
    <property type="entry name" value="ABC_TRANSPORTER_2"/>
    <property type="match status" value="1"/>
</dbReference>
<keyword evidence="6" id="KW-0547">Nucleotide-binding</keyword>
<evidence type="ECO:0000256" key="9">
    <source>
        <dbReference type="ARBA" id="ARBA00023136"/>
    </source>
</evidence>
<dbReference type="PANTHER" id="PTHR43297:SF14">
    <property type="entry name" value="ATPASE AAA-TYPE CORE DOMAIN-CONTAINING PROTEIN"/>
    <property type="match status" value="1"/>
</dbReference>
<dbReference type="InterPro" id="IPR050388">
    <property type="entry name" value="ABC_Ni/Peptide_Import"/>
</dbReference>
<keyword evidence="9" id="KW-0472">Membrane</keyword>
<evidence type="ECO:0000259" key="10">
    <source>
        <dbReference type="PROSITE" id="PS50893"/>
    </source>
</evidence>
<evidence type="ECO:0000256" key="8">
    <source>
        <dbReference type="ARBA" id="ARBA00022967"/>
    </source>
</evidence>
<evidence type="ECO:0000256" key="5">
    <source>
        <dbReference type="ARBA" id="ARBA00022519"/>
    </source>
</evidence>